<evidence type="ECO:0000256" key="1">
    <source>
        <dbReference type="SAM" id="MobiDB-lite"/>
    </source>
</evidence>
<dbReference type="STRING" id="50429.A0A2B4SQ86"/>
<comment type="caution">
    <text evidence="2">The sequence shown here is derived from an EMBL/GenBank/DDBJ whole genome shotgun (WGS) entry which is preliminary data.</text>
</comment>
<organism evidence="2 3">
    <name type="scientific">Stylophora pistillata</name>
    <name type="common">Smooth cauliflower coral</name>
    <dbReference type="NCBI Taxonomy" id="50429"/>
    <lineage>
        <taxon>Eukaryota</taxon>
        <taxon>Metazoa</taxon>
        <taxon>Cnidaria</taxon>
        <taxon>Anthozoa</taxon>
        <taxon>Hexacorallia</taxon>
        <taxon>Scleractinia</taxon>
        <taxon>Astrocoeniina</taxon>
        <taxon>Pocilloporidae</taxon>
        <taxon>Stylophora</taxon>
    </lineage>
</organism>
<dbReference type="InterPro" id="IPR010770">
    <property type="entry name" value="Ecd"/>
</dbReference>
<proteinExistence type="predicted"/>
<feature type="compositionally biased region" description="Acidic residues" evidence="1">
    <location>
        <begin position="496"/>
        <end position="516"/>
    </location>
</feature>
<feature type="region of interest" description="Disordered" evidence="1">
    <location>
        <begin position="492"/>
        <end position="528"/>
    </location>
</feature>
<dbReference type="GO" id="GO:0005634">
    <property type="term" value="C:nucleus"/>
    <property type="evidence" value="ECO:0007669"/>
    <property type="project" value="TreeGrafter"/>
</dbReference>
<gene>
    <name evidence="2" type="primary">Ecd</name>
    <name evidence="2" type="ORF">AWC38_SpisGene4563</name>
</gene>
<dbReference type="EMBL" id="LSMT01000047">
    <property type="protein sequence ID" value="PFX30682.1"/>
    <property type="molecule type" value="Genomic_DNA"/>
</dbReference>
<keyword evidence="3" id="KW-1185">Reference proteome</keyword>
<evidence type="ECO:0000313" key="3">
    <source>
        <dbReference type="Proteomes" id="UP000225706"/>
    </source>
</evidence>
<dbReference type="OrthoDB" id="27237at2759"/>
<dbReference type="PANTHER" id="PTHR13060:SF0">
    <property type="entry name" value="PROTEIN ECDYSONELESS HOMOLOG"/>
    <property type="match status" value="1"/>
</dbReference>
<accession>A0A2B4SQ86</accession>
<name>A0A2B4SQ86_STYPI</name>
<feature type="region of interest" description="Disordered" evidence="1">
    <location>
        <begin position="414"/>
        <end position="442"/>
    </location>
</feature>
<dbReference type="AlphaFoldDB" id="A0A2B4SQ86"/>
<feature type="compositionally biased region" description="Acidic residues" evidence="1">
    <location>
        <begin position="575"/>
        <end position="584"/>
    </location>
</feature>
<dbReference type="PANTHER" id="PTHR13060">
    <property type="entry name" value="SGT1 PROTEIN HSGT1 SUPPRESSOR OF GCR2"/>
    <property type="match status" value="1"/>
</dbReference>
<dbReference type="Proteomes" id="UP000225706">
    <property type="component" value="Unassembled WGS sequence"/>
</dbReference>
<sequence>MNMMENVVKYKIFVRDGDSFATESKLETLLAYYLAFLSPFIDNFIWQVEPFCLVSKAGKGDIPAHLYGRTKFGDNVDDEWFIVSLLFKLSKAFPEMCVSISDNDGEFLLIEAADFLPRWLNPDNSKNRVFVHEGKVHIIPIPSTPGELTMYPTGTPLLHQALKLVFGPYNTEAVAQIQETIKQRIEILPELSQSNTHCAYCYVPVEVKFVLDQKPSLISPVVQAFYGRDPVDMKACRTMDQFSLKTRLLSRIRFTRCLYAQLSQQPFKPDRRSEWTLPPVTDPHFKAHELGLKLACGFQILCKRSGERQVDSKVKDEPNGPKWVRFHACLSEQGYFKGEMEGSKLYQDLLKKAKQQFSENFMTQNRSHPGQIILTMLKDAVIDVEKMKAEELLPEDDDSWLNLTEQDLEEMLSKYSDLNSRKTRRGTRTNTPNHTEPSVDLDSVTRTFKSFVDKVSSYEGAEFPGDPEEGDVQFDADSFMDTVGNLLGHGVRHQDEESDSDADDDDMDFSSEDENDTNPGVEENTCLSEDDKEMKTVMEQMDSELAQTSIGESFEKKGKLAEGTRQTQTNHPGELQDDSDEDTPVDVDFNLVKNILESFSTQQGLAGPASNILNSMGVWLPPNKDLSDPS</sequence>
<feature type="region of interest" description="Disordered" evidence="1">
    <location>
        <begin position="546"/>
        <end position="584"/>
    </location>
</feature>
<reference evidence="3" key="1">
    <citation type="journal article" date="2017" name="bioRxiv">
        <title>Comparative analysis of the genomes of Stylophora pistillata and Acropora digitifera provides evidence for extensive differences between species of corals.</title>
        <authorList>
            <person name="Voolstra C.R."/>
            <person name="Li Y."/>
            <person name="Liew Y.J."/>
            <person name="Baumgarten S."/>
            <person name="Zoccola D."/>
            <person name="Flot J.-F."/>
            <person name="Tambutte S."/>
            <person name="Allemand D."/>
            <person name="Aranda M."/>
        </authorList>
    </citation>
    <scope>NUCLEOTIDE SEQUENCE [LARGE SCALE GENOMIC DNA]</scope>
</reference>
<evidence type="ECO:0000313" key="2">
    <source>
        <dbReference type="EMBL" id="PFX30682.1"/>
    </source>
</evidence>
<dbReference type="Pfam" id="PF07093">
    <property type="entry name" value="SGT1"/>
    <property type="match status" value="1"/>
</dbReference>
<feature type="compositionally biased region" description="Basic and acidic residues" evidence="1">
    <location>
        <begin position="553"/>
        <end position="562"/>
    </location>
</feature>
<protein>
    <submittedName>
        <fullName evidence="2">Protein SGT1-like</fullName>
    </submittedName>
</protein>